<dbReference type="AlphaFoldDB" id="A0A8J3BNX7"/>
<feature type="compositionally biased region" description="Low complexity" evidence="1">
    <location>
        <begin position="30"/>
        <end position="44"/>
    </location>
</feature>
<sequence>MADDVPDGSQFSGFRGIGEGDPTLARAHRGAPAGPGRASNGRARVPGQAGAEVVADGEADNGGETAAMTPNPLPELDLSRLSDRARDLAGRPAGQAPDIADHPLLRGLLRELPPRGTPLPPGWLERWFAATRSVLELIYAEPPRGS</sequence>
<comment type="caution">
    <text evidence="2">The sequence shown here is derived from an EMBL/GenBank/DDBJ whole genome shotgun (WGS) entry which is preliminary data.</text>
</comment>
<proteinExistence type="predicted"/>
<dbReference type="Proteomes" id="UP000662200">
    <property type="component" value="Unassembled WGS sequence"/>
</dbReference>
<evidence type="ECO:0000313" key="2">
    <source>
        <dbReference type="EMBL" id="GGK34951.1"/>
    </source>
</evidence>
<feature type="compositionally biased region" description="Basic and acidic residues" evidence="1">
    <location>
        <begin position="77"/>
        <end position="89"/>
    </location>
</feature>
<gene>
    <name evidence="2" type="ORF">GCM10010124_29530</name>
</gene>
<organism evidence="2 3">
    <name type="scientific">Pilimelia terevasa</name>
    <dbReference type="NCBI Taxonomy" id="53372"/>
    <lineage>
        <taxon>Bacteria</taxon>
        <taxon>Bacillati</taxon>
        <taxon>Actinomycetota</taxon>
        <taxon>Actinomycetes</taxon>
        <taxon>Micromonosporales</taxon>
        <taxon>Micromonosporaceae</taxon>
        <taxon>Pilimelia</taxon>
    </lineage>
</organism>
<accession>A0A8J3BNX7</accession>
<reference evidence="2" key="2">
    <citation type="submission" date="2020-09" db="EMBL/GenBank/DDBJ databases">
        <authorList>
            <person name="Sun Q."/>
            <person name="Ohkuma M."/>
        </authorList>
    </citation>
    <scope>NUCLEOTIDE SEQUENCE</scope>
    <source>
        <strain evidence="2">JCM 3091</strain>
    </source>
</reference>
<evidence type="ECO:0000313" key="3">
    <source>
        <dbReference type="Proteomes" id="UP000662200"/>
    </source>
</evidence>
<evidence type="ECO:0000256" key="1">
    <source>
        <dbReference type="SAM" id="MobiDB-lite"/>
    </source>
</evidence>
<keyword evidence="3" id="KW-1185">Reference proteome</keyword>
<reference evidence="2" key="1">
    <citation type="journal article" date="2014" name="Int. J. Syst. Evol. Microbiol.">
        <title>Complete genome sequence of Corynebacterium casei LMG S-19264T (=DSM 44701T), isolated from a smear-ripened cheese.</title>
        <authorList>
            <consortium name="US DOE Joint Genome Institute (JGI-PGF)"/>
            <person name="Walter F."/>
            <person name="Albersmeier A."/>
            <person name="Kalinowski J."/>
            <person name="Ruckert C."/>
        </authorList>
    </citation>
    <scope>NUCLEOTIDE SEQUENCE</scope>
    <source>
        <strain evidence="2">JCM 3091</strain>
    </source>
</reference>
<protein>
    <submittedName>
        <fullName evidence="2">Uncharacterized protein</fullName>
    </submittedName>
</protein>
<feature type="region of interest" description="Disordered" evidence="1">
    <location>
        <begin position="1"/>
        <end position="102"/>
    </location>
</feature>
<dbReference type="EMBL" id="BMQC01000010">
    <property type="protein sequence ID" value="GGK34951.1"/>
    <property type="molecule type" value="Genomic_DNA"/>
</dbReference>
<name>A0A8J3BNX7_9ACTN</name>